<gene>
    <name evidence="2" type="ORF">ACMD2_12977</name>
</gene>
<evidence type="ECO:0000256" key="1">
    <source>
        <dbReference type="SAM" id="Phobius"/>
    </source>
</evidence>
<evidence type="ECO:0000313" key="3">
    <source>
        <dbReference type="Proteomes" id="UP000092600"/>
    </source>
</evidence>
<feature type="transmembrane region" description="Helical" evidence="1">
    <location>
        <begin position="35"/>
        <end position="58"/>
    </location>
</feature>
<comment type="caution">
    <text evidence="2">The sequence shown here is derived from an EMBL/GenBank/DDBJ whole genome shotgun (WGS) entry which is preliminary data.</text>
</comment>
<keyword evidence="1" id="KW-0812">Transmembrane</keyword>
<organism evidence="2 3">
    <name type="scientific">Ananas comosus</name>
    <name type="common">Pineapple</name>
    <name type="synonym">Ananas ananas</name>
    <dbReference type="NCBI Taxonomy" id="4615"/>
    <lineage>
        <taxon>Eukaryota</taxon>
        <taxon>Viridiplantae</taxon>
        <taxon>Streptophyta</taxon>
        <taxon>Embryophyta</taxon>
        <taxon>Tracheophyta</taxon>
        <taxon>Spermatophyta</taxon>
        <taxon>Magnoliopsida</taxon>
        <taxon>Liliopsida</taxon>
        <taxon>Poales</taxon>
        <taxon>Bromeliaceae</taxon>
        <taxon>Bromelioideae</taxon>
        <taxon>Ananas</taxon>
    </lineage>
</organism>
<dbReference type="EMBL" id="LSRQ01008404">
    <property type="protein sequence ID" value="OAY62976.1"/>
    <property type="molecule type" value="Genomic_DNA"/>
</dbReference>
<accession>A0A199UE28</accession>
<keyword evidence="1" id="KW-0472">Membrane</keyword>
<evidence type="ECO:0000313" key="2">
    <source>
        <dbReference type="EMBL" id="OAY62976.1"/>
    </source>
</evidence>
<name>A0A199UE28_ANACO</name>
<protein>
    <submittedName>
        <fullName evidence="2">Uncharacterized protein</fullName>
    </submittedName>
</protein>
<proteinExistence type="predicted"/>
<keyword evidence="1" id="KW-1133">Transmembrane helix</keyword>
<dbReference type="AlphaFoldDB" id="A0A199UE28"/>
<sequence>MDFTCKDRERGTKRHFVYKNVEHFYMRIPATLSSAFFAILNLLAKGFSVFAATTYCFVKKMRLLLSISSSGRADMRVKMFHTRASLFSKMDSNSIRKCMILLGVRYTGLARSTDFRIARESEKLASISATNLARFMERFSSIVSSSLK</sequence>
<dbReference type="Proteomes" id="UP000092600">
    <property type="component" value="Unassembled WGS sequence"/>
</dbReference>
<reference evidence="2 3" key="1">
    <citation type="journal article" date="2016" name="DNA Res.">
        <title>The draft genome of MD-2 pineapple using hybrid error correction of long reads.</title>
        <authorList>
            <person name="Redwan R.M."/>
            <person name="Saidin A."/>
            <person name="Kumar S.V."/>
        </authorList>
    </citation>
    <scope>NUCLEOTIDE SEQUENCE [LARGE SCALE GENOMIC DNA]</scope>
    <source>
        <strain evidence="3">cv. MD2</strain>
        <tissue evidence="2">Leaf</tissue>
    </source>
</reference>